<dbReference type="EnsemblPlants" id="MELO3C027556.2.1">
    <property type="protein sequence ID" value="MELO3C027556.2.1"/>
    <property type="gene ID" value="MELO3C027556.2"/>
</dbReference>
<reference evidence="2" key="1">
    <citation type="submission" date="2023-03" db="UniProtKB">
        <authorList>
            <consortium name="EnsemblPlants"/>
        </authorList>
    </citation>
    <scope>IDENTIFICATION</scope>
</reference>
<feature type="region of interest" description="Disordered" evidence="1">
    <location>
        <begin position="1"/>
        <end position="46"/>
    </location>
</feature>
<feature type="compositionally biased region" description="Polar residues" evidence="1">
    <location>
        <begin position="1"/>
        <end position="10"/>
    </location>
</feature>
<feature type="compositionally biased region" description="Basic and acidic residues" evidence="1">
    <location>
        <begin position="11"/>
        <end position="25"/>
    </location>
</feature>
<accession>A0A9I9E1T2</accession>
<evidence type="ECO:0000256" key="1">
    <source>
        <dbReference type="SAM" id="MobiDB-lite"/>
    </source>
</evidence>
<evidence type="ECO:0000313" key="2">
    <source>
        <dbReference type="EnsemblPlants" id="MELO3C027556.2.1"/>
    </source>
</evidence>
<dbReference type="AlphaFoldDB" id="A0A9I9E1T2"/>
<organism evidence="2">
    <name type="scientific">Cucumis melo</name>
    <name type="common">Muskmelon</name>
    <dbReference type="NCBI Taxonomy" id="3656"/>
    <lineage>
        <taxon>Eukaryota</taxon>
        <taxon>Viridiplantae</taxon>
        <taxon>Streptophyta</taxon>
        <taxon>Embryophyta</taxon>
        <taxon>Tracheophyta</taxon>
        <taxon>Spermatophyta</taxon>
        <taxon>Magnoliopsida</taxon>
        <taxon>eudicotyledons</taxon>
        <taxon>Gunneridae</taxon>
        <taxon>Pentapetalae</taxon>
        <taxon>rosids</taxon>
        <taxon>fabids</taxon>
        <taxon>Cucurbitales</taxon>
        <taxon>Cucurbitaceae</taxon>
        <taxon>Benincaseae</taxon>
        <taxon>Cucumis</taxon>
    </lineage>
</organism>
<dbReference type="Gramene" id="MELO3C027556.2.1">
    <property type="protein sequence ID" value="MELO3C027556.2.1"/>
    <property type="gene ID" value="MELO3C027556.2"/>
</dbReference>
<sequence length="46" mass="5377">GRAKNLTTPQHQEHKEVRQSKEEIRKRKSVGIRGRSPRVQVRVQST</sequence>
<proteinExistence type="predicted"/>
<protein>
    <submittedName>
        <fullName evidence="2">Uncharacterized protein</fullName>
    </submittedName>
</protein>
<name>A0A9I9E1T2_CUCME</name>